<accession>A0A0F9TQC3</accession>
<evidence type="ECO:0000313" key="1">
    <source>
        <dbReference type="EMBL" id="KKN81544.1"/>
    </source>
</evidence>
<dbReference type="AlphaFoldDB" id="A0A0F9TQC3"/>
<reference evidence="1" key="1">
    <citation type="journal article" date="2015" name="Nature">
        <title>Complex archaea that bridge the gap between prokaryotes and eukaryotes.</title>
        <authorList>
            <person name="Spang A."/>
            <person name="Saw J.H."/>
            <person name="Jorgensen S.L."/>
            <person name="Zaremba-Niedzwiedzka K."/>
            <person name="Martijn J."/>
            <person name="Lind A.E."/>
            <person name="van Eijk R."/>
            <person name="Schleper C."/>
            <person name="Guy L."/>
            <person name="Ettema T.J."/>
        </authorList>
    </citation>
    <scope>NUCLEOTIDE SEQUENCE</scope>
</reference>
<comment type="caution">
    <text evidence="1">The sequence shown here is derived from an EMBL/GenBank/DDBJ whole genome shotgun (WGS) entry which is preliminary data.</text>
</comment>
<dbReference type="EMBL" id="LAZR01000213">
    <property type="protein sequence ID" value="KKN81544.1"/>
    <property type="molecule type" value="Genomic_DNA"/>
</dbReference>
<protein>
    <submittedName>
        <fullName evidence="1">Uncharacterized protein</fullName>
    </submittedName>
</protein>
<name>A0A0F9TQC3_9ZZZZ</name>
<sequence>MAHEDLTKRQMRVEFIKAIITGTLGDKSPYINYAEPEKKIAKQAWSLGNALAEMEMKKREEERASKDPNP</sequence>
<proteinExistence type="predicted"/>
<organism evidence="1">
    <name type="scientific">marine sediment metagenome</name>
    <dbReference type="NCBI Taxonomy" id="412755"/>
    <lineage>
        <taxon>unclassified sequences</taxon>
        <taxon>metagenomes</taxon>
        <taxon>ecological metagenomes</taxon>
    </lineage>
</organism>
<gene>
    <name evidence="1" type="ORF">LCGC14_0318030</name>
</gene>